<reference evidence="1 2" key="1">
    <citation type="submission" date="2020-03" db="EMBL/GenBank/DDBJ databases">
        <title>Genomic Encyclopedia of Type Strains, Phase IV (KMG-IV): sequencing the most valuable type-strain genomes for metagenomic binning, comparative biology and taxonomic classification.</title>
        <authorList>
            <person name="Goeker M."/>
        </authorList>
    </citation>
    <scope>NUCLEOTIDE SEQUENCE [LARGE SCALE GENOMIC DNA]</scope>
    <source>
        <strain evidence="1 2">DSM 103870</strain>
    </source>
</reference>
<organism evidence="1 2">
    <name type="scientific">Pseudochelatococcus lubricantis</name>
    <dbReference type="NCBI Taxonomy" id="1538102"/>
    <lineage>
        <taxon>Bacteria</taxon>
        <taxon>Pseudomonadati</taxon>
        <taxon>Pseudomonadota</taxon>
        <taxon>Alphaproteobacteria</taxon>
        <taxon>Hyphomicrobiales</taxon>
        <taxon>Chelatococcaceae</taxon>
        <taxon>Pseudochelatococcus</taxon>
    </lineage>
</organism>
<keyword evidence="2" id="KW-1185">Reference proteome</keyword>
<name>A0ABX0UYZ7_9HYPH</name>
<evidence type="ECO:0000313" key="2">
    <source>
        <dbReference type="Proteomes" id="UP001429580"/>
    </source>
</evidence>
<accession>A0ABX0UYZ7</accession>
<comment type="caution">
    <text evidence="1">The sequence shown here is derived from an EMBL/GenBank/DDBJ whole genome shotgun (WGS) entry which is preliminary data.</text>
</comment>
<proteinExistence type="predicted"/>
<gene>
    <name evidence="1" type="ORF">FHS82_000996</name>
</gene>
<dbReference type="RefSeq" id="WP_166949435.1">
    <property type="nucleotide sequence ID" value="NZ_JAASQI010000002.1"/>
</dbReference>
<dbReference type="EMBL" id="JAASQI010000002">
    <property type="protein sequence ID" value="NIJ57170.1"/>
    <property type="molecule type" value="Genomic_DNA"/>
</dbReference>
<sequence length="80" mass="8739">MPKVNDGGPAFPVEMYDAEVDMDTVFPGLSLRDYFAAKVLQGLVTADAPSGFVTFEALLEHYAVTSYQYADAMLKERAKG</sequence>
<protein>
    <submittedName>
        <fullName evidence="1">Uncharacterized protein</fullName>
    </submittedName>
</protein>
<dbReference type="Proteomes" id="UP001429580">
    <property type="component" value="Unassembled WGS sequence"/>
</dbReference>
<evidence type="ECO:0000313" key="1">
    <source>
        <dbReference type="EMBL" id="NIJ57170.1"/>
    </source>
</evidence>